<dbReference type="PANTHER" id="PTHR23150:SF19">
    <property type="entry name" value="FORMYLGLYCINE-GENERATING ENZYME"/>
    <property type="match status" value="1"/>
</dbReference>
<dbReference type="Proteomes" id="UP000263094">
    <property type="component" value="Unassembled WGS sequence"/>
</dbReference>
<feature type="domain" description="NACHT" evidence="2">
    <location>
        <begin position="315"/>
        <end position="435"/>
    </location>
</feature>
<dbReference type="InterPro" id="IPR007111">
    <property type="entry name" value="NACHT_NTPase"/>
</dbReference>
<dbReference type="Gene3D" id="3.90.1580.10">
    <property type="entry name" value="paralog of FGE (formylglycine-generating enzyme)"/>
    <property type="match status" value="1"/>
</dbReference>
<dbReference type="RefSeq" id="WP_128555919.1">
    <property type="nucleotide sequence ID" value="NZ_QUAK01000064.1"/>
</dbReference>
<dbReference type="PANTHER" id="PTHR23150">
    <property type="entry name" value="SULFATASE MODIFYING FACTOR 1, 2"/>
    <property type="match status" value="1"/>
</dbReference>
<dbReference type="InterPro" id="IPR016187">
    <property type="entry name" value="CTDL_fold"/>
</dbReference>
<sequence>MSAPVDERLDRLRAELDEHTRIAAHLDMDLRRPLRSIADGYPENAISLIGNLTERLLKELWRHHDIEGDPSGRALNDLIKRCQPHIRSSPVVNALDDIRRLRNRSAHDGYEVAEEDGLLAVRRLVDVLAWFTSTGSAALAGGEPHLAPEVARRCEFLSGLYVTLGHRIAKRFVLSPDTVYQLFCRESGMRLEYVELVLSTDAEELRTVLNRTDGVLLRTRLPKLTRFVVLDEASEALTDLLGQDFRCVEYDGFVSTVMDIDAHLATGDRPQPPVSVQALTAHVLRPDERTGDLRVDPADDAARLLAQLARGSANVLVTGRPGSGKSTLLKGLARAPVGRRFRFYFDLSLKPRDESFGEYVGRLLAPCMTTDRSRAYDLFLYLIRSGSALCILDAVDETVADRSPAGLLRLFADLAPVLSAESTVVMSSRVSFLADSPQIRSLLDRGATPSEQLVEQMYAGGVDPARLPHFHLIRLGGPGRTPLEARLAAGQEERTELDILLDRSTRGVLEDAGAAHLLPRVREGFGRAFLAGQTRFSLVDLYRMLGAEAFADGCLEPTALLLAPLLRPAGTECFALVHSAYQELFAARYLADLTEPSPVPEPCLTDLVRAFRARLPQRPSDDCVLTPGTHLVGPAERLLLRPVRFDRHTVTVARYRRFLAALHPDGTSPWDHPDQPAHVTHLPPADRLRDPQYFTDPAFDDHPAVCVTWWSAYAFAAYEGKRLPTSLEWEAAARGRDGRLFPWGDRTEAPPVNCADTWVGRPLVTYQAWRTEFVGDAMRRARATAVHAHPENRSPYGVVGMAGNVWEWTSSSVDGPGTAVICGGSYDNPLRAVQASSKSQYRKPGTSNAVGFRCVEELEAPV</sequence>
<dbReference type="EMBL" id="QUAK01000064">
    <property type="protein sequence ID" value="RFU86604.1"/>
    <property type="molecule type" value="Genomic_DNA"/>
</dbReference>
<evidence type="ECO:0000313" key="3">
    <source>
        <dbReference type="EMBL" id="RFU86604.1"/>
    </source>
</evidence>
<organism evidence="3 4">
    <name type="scientific">Streptomyces triticagri</name>
    <dbReference type="NCBI Taxonomy" id="2293568"/>
    <lineage>
        <taxon>Bacteria</taxon>
        <taxon>Bacillati</taxon>
        <taxon>Actinomycetota</taxon>
        <taxon>Actinomycetes</taxon>
        <taxon>Kitasatosporales</taxon>
        <taxon>Streptomycetaceae</taxon>
        <taxon>Streptomyces</taxon>
    </lineage>
</organism>
<protein>
    <submittedName>
        <fullName evidence="3">NACHT domain-containing protein</fullName>
    </submittedName>
</protein>
<dbReference type="SUPFAM" id="SSF52540">
    <property type="entry name" value="P-loop containing nucleoside triphosphate hydrolases"/>
    <property type="match status" value="1"/>
</dbReference>
<name>A0A372M6P4_9ACTN</name>
<reference evidence="3 4" key="1">
    <citation type="submission" date="2018-08" db="EMBL/GenBank/DDBJ databases">
        <title>Isolation, diversity and antifungal activity of Actinobacteria from wheat.</title>
        <authorList>
            <person name="Han C."/>
        </authorList>
    </citation>
    <scope>NUCLEOTIDE SEQUENCE [LARGE SCALE GENOMIC DNA]</scope>
    <source>
        <strain evidence="3 4">NEAU-YY421</strain>
    </source>
</reference>
<dbReference type="GO" id="GO:0120147">
    <property type="term" value="F:formylglycine-generating oxidase activity"/>
    <property type="evidence" value="ECO:0007669"/>
    <property type="project" value="TreeGrafter"/>
</dbReference>
<evidence type="ECO:0000259" key="1">
    <source>
        <dbReference type="Pfam" id="PF03781"/>
    </source>
</evidence>
<dbReference type="AlphaFoldDB" id="A0A372M6P4"/>
<comment type="caution">
    <text evidence="3">The sequence shown here is derived from an EMBL/GenBank/DDBJ whole genome shotgun (WGS) entry which is preliminary data.</text>
</comment>
<accession>A0A372M6P4</accession>
<evidence type="ECO:0000313" key="4">
    <source>
        <dbReference type="Proteomes" id="UP000263094"/>
    </source>
</evidence>
<dbReference type="InterPro" id="IPR042095">
    <property type="entry name" value="SUMF_sf"/>
</dbReference>
<keyword evidence="4" id="KW-1185">Reference proteome</keyword>
<gene>
    <name evidence="3" type="ORF">DY218_11870</name>
</gene>
<evidence type="ECO:0000259" key="2">
    <source>
        <dbReference type="Pfam" id="PF05729"/>
    </source>
</evidence>
<dbReference type="OrthoDB" id="9768004at2"/>
<dbReference type="Pfam" id="PF05729">
    <property type="entry name" value="NACHT"/>
    <property type="match status" value="1"/>
</dbReference>
<dbReference type="Gene3D" id="3.40.50.300">
    <property type="entry name" value="P-loop containing nucleotide triphosphate hydrolases"/>
    <property type="match status" value="1"/>
</dbReference>
<dbReference type="InterPro" id="IPR027417">
    <property type="entry name" value="P-loop_NTPase"/>
</dbReference>
<dbReference type="SUPFAM" id="SSF56436">
    <property type="entry name" value="C-type lectin-like"/>
    <property type="match status" value="1"/>
</dbReference>
<dbReference type="InterPro" id="IPR051043">
    <property type="entry name" value="Sulfatase_Mod_Factor_Kinase"/>
</dbReference>
<dbReference type="InterPro" id="IPR005532">
    <property type="entry name" value="SUMF_dom"/>
</dbReference>
<dbReference type="Pfam" id="PF03781">
    <property type="entry name" value="FGE-sulfatase"/>
    <property type="match status" value="1"/>
</dbReference>
<proteinExistence type="predicted"/>
<feature type="domain" description="Sulfatase-modifying factor enzyme-like" evidence="1">
    <location>
        <begin position="634"/>
        <end position="855"/>
    </location>
</feature>